<feature type="compositionally biased region" description="Basic and acidic residues" evidence="1">
    <location>
        <begin position="39"/>
        <end position="51"/>
    </location>
</feature>
<evidence type="ECO:0000313" key="2">
    <source>
        <dbReference type="EMBL" id="CZT11689.1"/>
    </source>
</evidence>
<keyword evidence="3" id="KW-1185">Reference proteome</keyword>
<dbReference type="Proteomes" id="UP000178912">
    <property type="component" value="Unassembled WGS sequence"/>
</dbReference>
<evidence type="ECO:0000313" key="3">
    <source>
        <dbReference type="Proteomes" id="UP000178912"/>
    </source>
</evidence>
<sequence>MSGSMKLPLALDFPSRVDDNWKIWTETFGLHIWFMTSGDSEKQDARKRSEIGKSAATPKSHRWKCRGVPMIFGTSRSVLMESCNEARIIKIKLYWALPGEFTMCKVVWNFKIPSEQLNGL</sequence>
<accession>A0A1E1LPA1</accession>
<reference evidence="3" key="1">
    <citation type="submission" date="2016-03" db="EMBL/GenBank/DDBJ databases">
        <authorList>
            <person name="Guldener U."/>
        </authorList>
    </citation>
    <scope>NUCLEOTIDE SEQUENCE [LARGE SCALE GENOMIC DNA]</scope>
    <source>
        <strain evidence="3">04CH-RAC-A.6.1</strain>
    </source>
</reference>
<evidence type="ECO:0000256" key="1">
    <source>
        <dbReference type="SAM" id="MobiDB-lite"/>
    </source>
</evidence>
<dbReference type="AlphaFoldDB" id="A0A1E1LPA1"/>
<gene>
    <name evidence="2" type="ORF">RAG0_15771</name>
</gene>
<feature type="region of interest" description="Disordered" evidence="1">
    <location>
        <begin position="39"/>
        <end position="58"/>
    </location>
</feature>
<dbReference type="EMBL" id="FJUX01000145">
    <property type="protein sequence ID" value="CZT11689.1"/>
    <property type="molecule type" value="Genomic_DNA"/>
</dbReference>
<organism evidence="2 3">
    <name type="scientific">Rhynchosporium agropyri</name>
    <dbReference type="NCBI Taxonomy" id="914238"/>
    <lineage>
        <taxon>Eukaryota</taxon>
        <taxon>Fungi</taxon>
        <taxon>Dikarya</taxon>
        <taxon>Ascomycota</taxon>
        <taxon>Pezizomycotina</taxon>
        <taxon>Leotiomycetes</taxon>
        <taxon>Helotiales</taxon>
        <taxon>Ploettnerulaceae</taxon>
        <taxon>Rhynchosporium</taxon>
    </lineage>
</organism>
<protein>
    <submittedName>
        <fullName evidence="2">Uncharacterized protein</fullName>
    </submittedName>
</protein>
<proteinExistence type="predicted"/>
<name>A0A1E1LPA1_9HELO</name>